<name>A0A1W1D998_9ZZZZ</name>
<dbReference type="SUPFAM" id="SSF56281">
    <property type="entry name" value="Metallo-hydrolase/oxidoreductase"/>
    <property type="match status" value="1"/>
</dbReference>
<evidence type="ECO:0000313" key="2">
    <source>
        <dbReference type="EMBL" id="SFV77195.1"/>
    </source>
</evidence>
<dbReference type="InterPro" id="IPR001279">
    <property type="entry name" value="Metallo-B-lactamas"/>
</dbReference>
<evidence type="ECO:0000259" key="1">
    <source>
        <dbReference type="SMART" id="SM00849"/>
    </source>
</evidence>
<dbReference type="EMBL" id="FPHR01000018">
    <property type="protein sequence ID" value="SFV77195.1"/>
    <property type="molecule type" value="Genomic_DNA"/>
</dbReference>
<gene>
    <name evidence="2" type="ORF">MNB_SUP05-4-983</name>
</gene>
<dbReference type="Pfam" id="PF00753">
    <property type="entry name" value="Lactamase_B"/>
    <property type="match status" value="1"/>
</dbReference>
<dbReference type="InterPro" id="IPR036866">
    <property type="entry name" value="RibonucZ/Hydroxyglut_hydro"/>
</dbReference>
<accession>A0A1W1D998</accession>
<dbReference type="PANTHER" id="PTHR42951">
    <property type="entry name" value="METALLO-BETA-LACTAMASE DOMAIN-CONTAINING"/>
    <property type="match status" value="1"/>
</dbReference>
<dbReference type="CDD" id="cd16282">
    <property type="entry name" value="metallo-hydrolase-like_MBL-fold"/>
    <property type="match status" value="1"/>
</dbReference>
<dbReference type="SMART" id="SM00849">
    <property type="entry name" value="Lactamase_B"/>
    <property type="match status" value="1"/>
</dbReference>
<dbReference type="PANTHER" id="PTHR42951:SF20">
    <property type="entry name" value="BETA LACTAMASE"/>
    <property type="match status" value="1"/>
</dbReference>
<dbReference type="Gene3D" id="3.60.15.10">
    <property type="entry name" value="Ribonuclease Z/Hydroxyacylglutathione hydrolase-like"/>
    <property type="match status" value="1"/>
</dbReference>
<organism evidence="2">
    <name type="scientific">hydrothermal vent metagenome</name>
    <dbReference type="NCBI Taxonomy" id="652676"/>
    <lineage>
        <taxon>unclassified sequences</taxon>
        <taxon>metagenomes</taxon>
        <taxon>ecological metagenomes</taxon>
    </lineage>
</organism>
<dbReference type="AlphaFoldDB" id="A0A1W1D998"/>
<feature type="domain" description="Metallo-beta-lactamase" evidence="1">
    <location>
        <begin position="53"/>
        <end position="239"/>
    </location>
</feature>
<protein>
    <submittedName>
        <fullName evidence="2">SoxH protein, homolog</fullName>
    </submittedName>
</protein>
<sequence length="312" mass="35466">MKKLLLLLSLLPLFSQAADYEKVSVEVTAEHLNESAYYIPGLSGSATEYEGFISNAGFIVTSEGVVVFDSLGTPSLANAMLREIRKVTDKPIKLVIVSHYHADHVYGLQVFKDEGAKIWAPKGAFDYLDSETAPNLLESRRTDLYPWVNDKTYLVKPDRIIDQDTEFSLGDNQFLLTYFGKVHSEGDMSLLSLNDQTLYSGDLIFEGRIPFVGDAHIIKWAKTLDRLRNIEMEYFVPGHGMASDQPQETMDLTYRYLNFLIKQLSVAVDEMTPFDETYTAIDWSEFEDEPAFDVANRKNAYAVYLYLERVLD</sequence>
<reference evidence="2" key="1">
    <citation type="submission" date="2016-10" db="EMBL/GenBank/DDBJ databases">
        <authorList>
            <person name="de Groot N.N."/>
        </authorList>
    </citation>
    <scope>NUCLEOTIDE SEQUENCE</scope>
</reference>
<dbReference type="InterPro" id="IPR050855">
    <property type="entry name" value="NDM-1-like"/>
</dbReference>
<proteinExistence type="predicted"/>